<protein>
    <submittedName>
        <fullName evidence="3">Glycosyl transferase group 1</fullName>
    </submittedName>
</protein>
<proteinExistence type="predicted"/>
<dbReference type="GO" id="GO:0016757">
    <property type="term" value="F:glycosyltransferase activity"/>
    <property type="evidence" value="ECO:0007669"/>
    <property type="project" value="InterPro"/>
</dbReference>
<dbReference type="STRING" id="457570.Nther_1276"/>
<gene>
    <name evidence="3" type="ordered locus">Nther_1276</name>
</gene>
<evidence type="ECO:0000259" key="2">
    <source>
        <dbReference type="Pfam" id="PF13439"/>
    </source>
</evidence>
<evidence type="ECO:0000259" key="1">
    <source>
        <dbReference type="Pfam" id="PF00534"/>
    </source>
</evidence>
<accession>B2A254</accession>
<dbReference type="InParanoid" id="B2A254"/>
<keyword evidence="3" id="KW-0808">Transferase</keyword>
<reference evidence="3 4" key="2">
    <citation type="journal article" date="2011" name="J. Bacteriol.">
        <title>Complete genome sequence of the anaerobic, halophilic alkalithermophile Natranaerobius thermophilus JW/NM-WN-LF.</title>
        <authorList>
            <person name="Zhao B."/>
            <person name="Mesbah N.M."/>
            <person name="Dalin E."/>
            <person name="Goodwin L."/>
            <person name="Nolan M."/>
            <person name="Pitluck S."/>
            <person name="Chertkov O."/>
            <person name="Brettin T.S."/>
            <person name="Han J."/>
            <person name="Larimer F.W."/>
            <person name="Land M.L."/>
            <person name="Hauser L."/>
            <person name="Kyrpides N."/>
            <person name="Wiegel J."/>
        </authorList>
    </citation>
    <scope>NUCLEOTIDE SEQUENCE [LARGE SCALE GENOMIC DNA]</scope>
    <source>
        <strain evidence="4">ATCC BAA-1301 / DSM 18059 / JW/NM-WN-LF</strain>
    </source>
</reference>
<organism evidence="3 4">
    <name type="scientific">Natranaerobius thermophilus (strain ATCC BAA-1301 / DSM 18059 / JW/NM-WN-LF)</name>
    <dbReference type="NCBI Taxonomy" id="457570"/>
    <lineage>
        <taxon>Bacteria</taxon>
        <taxon>Bacillati</taxon>
        <taxon>Bacillota</taxon>
        <taxon>Clostridia</taxon>
        <taxon>Natranaerobiales</taxon>
        <taxon>Natranaerobiaceae</taxon>
        <taxon>Natranaerobius</taxon>
    </lineage>
</organism>
<dbReference type="InterPro" id="IPR028098">
    <property type="entry name" value="Glyco_trans_4-like_N"/>
</dbReference>
<dbReference type="NCBIfam" id="TIGR03999">
    <property type="entry name" value="thiol_BshA"/>
    <property type="match status" value="1"/>
</dbReference>
<sequence>MKIGIVCYPTHGGSGVVATELGKQLAKRGHEIHFFSYQVPFRLDKYYTNIFFHEVQVPTYPVLKYPPYSFSLVSKIAEVSKKEGLDIIHVHYAVPHSVCGNLARDMLKRETDQAPVVVTTLHGTDITLVGNHPSFFPITKYSMEDSNSLTCVSNKLQHETYDIFGIEQPISTIYNFIDYEEYRPGNNNRQMRKELAPNGEKILLHISNFRAVKRVEDVIQTFAKVQEQVSTKLLMVGDGPDKTKAEQLARELGLEDEIIFMGKQDQIKNILDISDLFILPSERESFGLVALEAMAFRIPVIATQVGGIPEVVSEGETGYLLPVGDIDGMAEKTLKILLDESLSTSLGNNARNRVINKFSVEQVIPQYEQLYQKTLGRV</sequence>
<dbReference type="HOGENOM" id="CLU_009583_2_5_9"/>
<dbReference type="PANTHER" id="PTHR12526:SF599">
    <property type="entry name" value="N-ACETYL-ALPHA-D-GLUCOSAMINYL L-MALATE SYNTHASE"/>
    <property type="match status" value="1"/>
</dbReference>
<reference evidence="3 4" key="1">
    <citation type="submission" date="2008-04" db="EMBL/GenBank/DDBJ databases">
        <title>Complete sequence of chromosome of Natranaerobius thermophilus JW/NM-WN-LF.</title>
        <authorList>
            <consortium name="US DOE Joint Genome Institute"/>
            <person name="Copeland A."/>
            <person name="Lucas S."/>
            <person name="Lapidus A."/>
            <person name="Glavina del Rio T."/>
            <person name="Dalin E."/>
            <person name="Tice H."/>
            <person name="Bruce D."/>
            <person name="Goodwin L."/>
            <person name="Pitluck S."/>
            <person name="Chertkov O."/>
            <person name="Brettin T."/>
            <person name="Detter J.C."/>
            <person name="Han C."/>
            <person name="Kuske C.R."/>
            <person name="Schmutz J."/>
            <person name="Larimer F."/>
            <person name="Land M."/>
            <person name="Hauser L."/>
            <person name="Kyrpides N."/>
            <person name="Lykidis A."/>
            <person name="Mesbah N.M."/>
            <person name="Wiegel J."/>
        </authorList>
    </citation>
    <scope>NUCLEOTIDE SEQUENCE [LARGE SCALE GENOMIC DNA]</scope>
    <source>
        <strain evidence="4">ATCC BAA-1301 / DSM 18059 / JW/NM-WN-LF</strain>
    </source>
</reference>
<evidence type="ECO:0000313" key="3">
    <source>
        <dbReference type="EMBL" id="ACB84859.1"/>
    </source>
</evidence>
<dbReference type="CAZy" id="GT4">
    <property type="family name" value="Glycosyltransferase Family 4"/>
</dbReference>
<dbReference type="FunCoup" id="B2A254">
    <property type="interactions" value="274"/>
</dbReference>
<dbReference type="InterPro" id="IPR001296">
    <property type="entry name" value="Glyco_trans_1"/>
</dbReference>
<feature type="domain" description="Glycosyl transferase family 1" evidence="1">
    <location>
        <begin position="188"/>
        <end position="353"/>
    </location>
</feature>
<feature type="domain" description="Glycosyltransferase subfamily 4-like N-terminal" evidence="2">
    <location>
        <begin position="12"/>
        <end position="180"/>
    </location>
</feature>
<dbReference type="PANTHER" id="PTHR12526">
    <property type="entry name" value="GLYCOSYLTRANSFERASE"/>
    <property type="match status" value="1"/>
</dbReference>
<keyword evidence="4" id="KW-1185">Reference proteome</keyword>
<evidence type="ECO:0000313" key="4">
    <source>
        <dbReference type="Proteomes" id="UP000001683"/>
    </source>
</evidence>
<dbReference type="Pfam" id="PF13439">
    <property type="entry name" value="Glyco_transf_4"/>
    <property type="match status" value="1"/>
</dbReference>
<name>B2A254_NATTJ</name>
<dbReference type="KEGG" id="nth:Nther_1276"/>
<dbReference type="Pfam" id="PF00534">
    <property type="entry name" value="Glycos_transf_1"/>
    <property type="match status" value="1"/>
</dbReference>
<dbReference type="RefSeq" id="WP_012447734.1">
    <property type="nucleotide sequence ID" value="NC_010718.1"/>
</dbReference>
<dbReference type="InterPro" id="IPR023881">
    <property type="entry name" value="Thiol_BshA"/>
</dbReference>
<dbReference type="AlphaFoldDB" id="B2A254"/>
<dbReference type="eggNOG" id="COG0438">
    <property type="taxonomic scope" value="Bacteria"/>
</dbReference>
<dbReference type="Proteomes" id="UP000001683">
    <property type="component" value="Chromosome"/>
</dbReference>
<dbReference type="OrthoDB" id="9810929at2"/>
<dbReference type="Gene3D" id="3.40.50.2000">
    <property type="entry name" value="Glycogen Phosphorylase B"/>
    <property type="match status" value="2"/>
</dbReference>
<dbReference type="GO" id="GO:0071793">
    <property type="term" value="P:bacillithiol biosynthetic process"/>
    <property type="evidence" value="ECO:0007669"/>
    <property type="project" value="InterPro"/>
</dbReference>
<dbReference type="EMBL" id="CP001034">
    <property type="protein sequence ID" value="ACB84859.1"/>
    <property type="molecule type" value="Genomic_DNA"/>
</dbReference>
<dbReference type="SUPFAM" id="SSF53756">
    <property type="entry name" value="UDP-Glycosyltransferase/glycogen phosphorylase"/>
    <property type="match status" value="1"/>
</dbReference>